<evidence type="ECO:0000256" key="8">
    <source>
        <dbReference type="RuleBase" id="RU004005"/>
    </source>
</evidence>
<comment type="function">
    <text evidence="7 10">This protein binds specifically to 23S rRNA; its binding is stimulated by other ribosomal proteins, e.g., L4, L17, and L20. It is important during the early stages of 50S assembly. It makes multiple contacts with different domains of the 23S rRNA in the assembled 50S subunit and ribosome.</text>
</comment>
<evidence type="ECO:0000256" key="7">
    <source>
        <dbReference type="HAMAP-Rule" id="MF_01331"/>
    </source>
</evidence>
<keyword evidence="5 7" id="KW-0687">Ribonucleoprotein</keyword>
<accession>A0A1F4XMH8</accession>
<dbReference type="GO" id="GO:0019843">
    <property type="term" value="F:rRNA binding"/>
    <property type="evidence" value="ECO:0007669"/>
    <property type="project" value="UniProtKB-UniRule"/>
</dbReference>
<dbReference type="GO" id="GO:0003735">
    <property type="term" value="F:structural constituent of ribosome"/>
    <property type="evidence" value="ECO:0007669"/>
    <property type="project" value="InterPro"/>
</dbReference>
<comment type="subunit">
    <text evidence="7 9">Part of the 50S ribosomal subunit.</text>
</comment>
<dbReference type="PANTHER" id="PTHR13501">
    <property type="entry name" value="CHLOROPLAST 50S RIBOSOMAL PROTEIN L22-RELATED"/>
    <property type="match status" value="1"/>
</dbReference>
<evidence type="ECO:0000256" key="9">
    <source>
        <dbReference type="RuleBase" id="RU004006"/>
    </source>
</evidence>
<dbReference type="CDD" id="cd00336">
    <property type="entry name" value="Ribosomal_L22"/>
    <property type="match status" value="1"/>
</dbReference>
<dbReference type="NCBIfam" id="TIGR01044">
    <property type="entry name" value="rplV_bact"/>
    <property type="match status" value="1"/>
</dbReference>
<dbReference type="InterPro" id="IPR001063">
    <property type="entry name" value="Ribosomal_uL22"/>
</dbReference>
<organism evidence="11 12">
    <name type="scientific">Candidatus Abawacabacteria bacterium RIFCSPHIGHO2_01_FULL_46_8</name>
    <dbReference type="NCBI Taxonomy" id="1817815"/>
    <lineage>
        <taxon>Bacteria</taxon>
        <taxon>Candidatus Abawacaibacteriota</taxon>
    </lineage>
</organism>
<dbReference type="Proteomes" id="UP000177521">
    <property type="component" value="Unassembled WGS sequence"/>
</dbReference>
<evidence type="ECO:0000256" key="1">
    <source>
        <dbReference type="ARBA" id="ARBA00009451"/>
    </source>
</evidence>
<evidence type="ECO:0000256" key="4">
    <source>
        <dbReference type="ARBA" id="ARBA00022980"/>
    </source>
</evidence>
<evidence type="ECO:0000256" key="6">
    <source>
        <dbReference type="ARBA" id="ARBA00035207"/>
    </source>
</evidence>
<dbReference type="Gene3D" id="3.90.470.10">
    <property type="entry name" value="Ribosomal protein L22/L17"/>
    <property type="match status" value="1"/>
</dbReference>
<dbReference type="GO" id="GO:0022625">
    <property type="term" value="C:cytosolic large ribosomal subunit"/>
    <property type="evidence" value="ECO:0007669"/>
    <property type="project" value="TreeGrafter"/>
</dbReference>
<dbReference type="GO" id="GO:0006412">
    <property type="term" value="P:translation"/>
    <property type="evidence" value="ECO:0007669"/>
    <property type="project" value="UniProtKB-UniRule"/>
</dbReference>
<keyword evidence="2 7" id="KW-0699">rRNA-binding</keyword>
<evidence type="ECO:0000256" key="3">
    <source>
        <dbReference type="ARBA" id="ARBA00022884"/>
    </source>
</evidence>
<dbReference type="EMBL" id="MEWS01000004">
    <property type="protein sequence ID" value="OGC82935.1"/>
    <property type="molecule type" value="Genomic_DNA"/>
</dbReference>
<dbReference type="PANTHER" id="PTHR13501:SF8">
    <property type="entry name" value="LARGE RIBOSOMAL SUBUNIT PROTEIN UL22M"/>
    <property type="match status" value="1"/>
</dbReference>
<comment type="function">
    <text evidence="7">The globular domain of the protein is located near the polypeptide exit tunnel on the outside of the subunit, while an extended beta-hairpin is found that lines the wall of the exit tunnel in the center of the 70S ribosome.</text>
</comment>
<dbReference type="InterPro" id="IPR036394">
    <property type="entry name" value="Ribosomal_uL22_sf"/>
</dbReference>
<comment type="caution">
    <text evidence="11">The sequence shown here is derived from an EMBL/GenBank/DDBJ whole genome shotgun (WGS) entry which is preliminary data.</text>
</comment>
<dbReference type="AlphaFoldDB" id="A0A1F4XMH8"/>
<proteinExistence type="inferred from homology"/>
<evidence type="ECO:0000313" key="11">
    <source>
        <dbReference type="EMBL" id="OGC82935.1"/>
    </source>
</evidence>
<sequence length="109" mass="12226">MKALLKNVRISPKKLSVIAKLVRGKPVDKALLMLEYAPKKGAKFLHKVIKSAAANAENNQKLEAKNLKVAELVVNKGFILKRGMPGTRGRWKRIWKRASNIWVTLTPQA</sequence>
<evidence type="ECO:0000256" key="2">
    <source>
        <dbReference type="ARBA" id="ARBA00022730"/>
    </source>
</evidence>
<evidence type="ECO:0000256" key="5">
    <source>
        <dbReference type="ARBA" id="ARBA00023274"/>
    </source>
</evidence>
<protein>
    <recommendedName>
        <fullName evidence="6 7">Large ribosomal subunit protein uL22</fullName>
    </recommendedName>
</protein>
<evidence type="ECO:0000256" key="10">
    <source>
        <dbReference type="RuleBase" id="RU004008"/>
    </source>
</evidence>
<keyword evidence="4 7" id="KW-0689">Ribosomal protein</keyword>
<evidence type="ECO:0000313" key="12">
    <source>
        <dbReference type="Proteomes" id="UP000177521"/>
    </source>
</evidence>
<comment type="similarity">
    <text evidence="1 7 8">Belongs to the universal ribosomal protein uL22 family.</text>
</comment>
<name>A0A1F4XMH8_9BACT</name>
<dbReference type="SUPFAM" id="SSF54843">
    <property type="entry name" value="Ribosomal protein L22"/>
    <property type="match status" value="1"/>
</dbReference>
<keyword evidence="3 7" id="KW-0694">RNA-binding</keyword>
<dbReference type="InterPro" id="IPR005727">
    <property type="entry name" value="Ribosomal_uL22_bac/chlpt-type"/>
</dbReference>
<dbReference type="Pfam" id="PF00237">
    <property type="entry name" value="Ribosomal_L22"/>
    <property type="match status" value="1"/>
</dbReference>
<gene>
    <name evidence="7" type="primary">rplV</name>
    <name evidence="11" type="ORF">A2788_00910</name>
</gene>
<dbReference type="HAMAP" id="MF_01331_B">
    <property type="entry name" value="Ribosomal_uL22_B"/>
    <property type="match status" value="1"/>
</dbReference>
<dbReference type="InterPro" id="IPR047867">
    <property type="entry name" value="Ribosomal_uL22_bac/org-type"/>
</dbReference>
<reference evidence="11 12" key="1">
    <citation type="journal article" date="2016" name="Nat. Commun.">
        <title>Thousands of microbial genomes shed light on interconnected biogeochemical processes in an aquifer system.</title>
        <authorList>
            <person name="Anantharaman K."/>
            <person name="Brown C.T."/>
            <person name="Hug L.A."/>
            <person name="Sharon I."/>
            <person name="Castelle C.J."/>
            <person name="Probst A.J."/>
            <person name="Thomas B.C."/>
            <person name="Singh A."/>
            <person name="Wilkins M.J."/>
            <person name="Karaoz U."/>
            <person name="Brodie E.L."/>
            <person name="Williams K.H."/>
            <person name="Hubbard S.S."/>
            <person name="Banfield J.F."/>
        </authorList>
    </citation>
    <scope>NUCLEOTIDE SEQUENCE [LARGE SCALE GENOMIC DNA]</scope>
</reference>